<keyword evidence="5" id="KW-1185">Reference proteome</keyword>
<evidence type="ECO:0000313" key="5">
    <source>
        <dbReference type="Proteomes" id="UP000191110"/>
    </source>
</evidence>
<reference evidence="4 5" key="1">
    <citation type="submission" date="2016-11" db="EMBL/GenBank/DDBJ databases">
        <title>Mixed transmission modes and dynamic genome evolution in an obligate animal-bacterial symbiosis.</title>
        <authorList>
            <person name="Russell S.L."/>
            <person name="Corbett-Detig R.B."/>
            <person name="Cavanaugh C.M."/>
        </authorList>
    </citation>
    <scope>NUCLEOTIDE SEQUENCE [LARGE SCALE GENOMIC DNA]</scope>
    <source>
        <strain evidence="4">Sveles-Q1</strain>
    </source>
</reference>
<dbReference type="PANTHER" id="PTHR34580">
    <property type="match status" value="1"/>
</dbReference>
<dbReference type="EMBL" id="MPRL01000067">
    <property type="protein sequence ID" value="OOZ38937.1"/>
    <property type="molecule type" value="Genomic_DNA"/>
</dbReference>
<evidence type="ECO:0000313" key="4">
    <source>
        <dbReference type="EMBL" id="OOZ38937.1"/>
    </source>
</evidence>
<evidence type="ECO:0000256" key="2">
    <source>
        <dbReference type="ARBA" id="ARBA00023163"/>
    </source>
</evidence>
<dbReference type="Pfam" id="PF13280">
    <property type="entry name" value="WYL"/>
    <property type="match status" value="1"/>
</dbReference>
<dbReference type="InterPro" id="IPR026881">
    <property type="entry name" value="WYL_dom"/>
</dbReference>
<dbReference type="RefSeq" id="WP_078484636.1">
    <property type="nucleotide sequence ID" value="NZ_MPRL01000067.1"/>
</dbReference>
<keyword evidence="2" id="KW-0804">Transcription</keyword>
<dbReference type="Proteomes" id="UP000191110">
    <property type="component" value="Unassembled WGS sequence"/>
</dbReference>
<dbReference type="PROSITE" id="PS51000">
    <property type="entry name" value="HTH_DEOR_2"/>
    <property type="match status" value="1"/>
</dbReference>
<dbReference type="PROSITE" id="PS52050">
    <property type="entry name" value="WYL"/>
    <property type="match status" value="1"/>
</dbReference>
<proteinExistence type="predicted"/>
<dbReference type="GO" id="GO:0003700">
    <property type="term" value="F:DNA-binding transcription factor activity"/>
    <property type="evidence" value="ECO:0007669"/>
    <property type="project" value="InterPro"/>
</dbReference>
<evidence type="ECO:0000259" key="3">
    <source>
        <dbReference type="PROSITE" id="PS51000"/>
    </source>
</evidence>
<dbReference type="OrthoDB" id="9807255at2"/>
<name>A0A1T2L1G7_9GAMM</name>
<sequence>MDRTERLYKIIQLLENRRLVTREQFLDTLEVSPATFKRDLEVLRDRFNAPISWDRELHGYRLDRTNDEAAGDFSLPGLWFSASELYALLTMQQLLENLQPGLLTPHIAPLQQRLERLLEEGDYSADQIRNRIRILQMAKRHLNLDCFESVSRALLAEKRLLLTHLNRSSGEESEREVSPQRLIYYRDNWYLDGWCHLRKAVRSFGVEAILSARVVDKRSKRVADTTLDQMLGSGYGIFSGTKTETALIRFSPQRARWVSQESWHPDQQGEFDDDGSYLLKVPYSDDRELIMDILRHGPDAEVLEPQQLRDRLYAQLQKSAALYQ</sequence>
<dbReference type="InterPro" id="IPR051534">
    <property type="entry name" value="CBASS_pafABC_assoc_protein"/>
</dbReference>
<feature type="domain" description="HTH deoR-type" evidence="3">
    <location>
        <begin position="3"/>
        <end position="63"/>
    </location>
</feature>
<organism evidence="4 5">
    <name type="scientific">Solemya pervernicosa gill symbiont</name>
    <dbReference type="NCBI Taxonomy" id="642797"/>
    <lineage>
        <taxon>Bacteria</taxon>
        <taxon>Pseudomonadati</taxon>
        <taxon>Pseudomonadota</taxon>
        <taxon>Gammaproteobacteria</taxon>
        <taxon>sulfur-oxidizing symbionts</taxon>
    </lineage>
</organism>
<keyword evidence="1" id="KW-0805">Transcription regulation</keyword>
<dbReference type="PANTHER" id="PTHR34580:SF3">
    <property type="entry name" value="PROTEIN PAFB"/>
    <property type="match status" value="1"/>
</dbReference>
<dbReference type="InterPro" id="IPR036388">
    <property type="entry name" value="WH-like_DNA-bd_sf"/>
</dbReference>
<accession>A0A1T2L1G7</accession>
<protein>
    <submittedName>
        <fullName evidence="4">Transcriptional regulator</fullName>
    </submittedName>
</protein>
<comment type="caution">
    <text evidence="4">The sequence shown here is derived from an EMBL/GenBank/DDBJ whole genome shotgun (WGS) entry which is preliminary data.</text>
</comment>
<dbReference type="InterPro" id="IPR057727">
    <property type="entry name" value="WCX_dom"/>
</dbReference>
<dbReference type="InterPro" id="IPR001034">
    <property type="entry name" value="DeoR_HTH"/>
</dbReference>
<dbReference type="Pfam" id="PF25583">
    <property type="entry name" value="WCX"/>
    <property type="match status" value="1"/>
</dbReference>
<gene>
    <name evidence="4" type="ORF">BOW53_13610</name>
</gene>
<dbReference type="Gene3D" id="1.10.10.10">
    <property type="entry name" value="Winged helix-like DNA-binding domain superfamily/Winged helix DNA-binding domain"/>
    <property type="match status" value="1"/>
</dbReference>
<evidence type="ECO:0000256" key="1">
    <source>
        <dbReference type="ARBA" id="ARBA00023015"/>
    </source>
</evidence>
<dbReference type="AlphaFoldDB" id="A0A1T2L1G7"/>